<organism evidence="1 2">
    <name type="scientific">Lecanicillium saksenae</name>
    <dbReference type="NCBI Taxonomy" id="468837"/>
    <lineage>
        <taxon>Eukaryota</taxon>
        <taxon>Fungi</taxon>
        <taxon>Dikarya</taxon>
        <taxon>Ascomycota</taxon>
        <taxon>Pezizomycotina</taxon>
        <taxon>Sordariomycetes</taxon>
        <taxon>Hypocreomycetidae</taxon>
        <taxon>Hypocreales</taxon>
        <taxon>Cordycipitaceae</taxon>
        <taxon>Lecanicillium</taxon>
    </lineage>
</organism>
<dbReference type="EMBL" id="JANAKD010000109">
    <property type="protein sequence ID" value="KAJ3497477.1"/>
    <property type="molecule type" value="Genomic_DNA"/>
</dbReference>
<evidence type="ECO:0000313" key="1">
    <source>
        <dbReference type="EMBL" id="KAJ3497477.1"/>
    </source>
</evidence>
<dbReference type="Proteomes" id="UP001148737">
    <property type="component" value="Unassembled WGS sequence"/>
</dbReference>
<sequence length="479" mass="51833">MPSAPSAGSAALSIALAGSSKHIFQAGDTIIGKVVRRQHIVAPECQVTIRLFGRSKTKIVVTRSNGSGGTRHDTYRSRYNFFGHDAPDTAQLIFSGPLHVAADQTDPAEFPFAITIPMHPSAQLSREAERNSFLPTDPASVAMQSLPPSYSSYHHHKEGYVEYWLEARLSPGAGTNNKTVNAAQSTQPIILGAPPTMEPVPKMVKTAASQKHSITSYKLVPGMEEAELTLKQKSKQFFHTSSVPSLSYAIHMGLPVVMQLQPHDTIPLTLRLAPIADGTSDDVRKTTQKATINYINVHLKNYTLIRAGEHFLGGPRENSMSDTVDLHFEKALKLLPAPMVVDIDPDGERIDLGAMFDLRLSETGLFSGNERLSNNWFGPPITPSFTTYNMTANHALKVTISVTVCGKEHTDTFKFDSRIMAPPAMPPPAQAGPSNTAYSESGPAPPSFQEAMKEADGEGDRPPDYKPGEGGPVVVEGKA</sequence>
<reference evidence="1" key="1">
    <citation type="submission" date="2022-07" db="EMBL/GenBank/DDBJ databases">
        <title>Genome Sequence of Lecanicillium saksenae.</title>
        <authorList>
            <person name="Buettner E."/>
        </authorList>
    </citation>
    <scope>NUCLEOTIDE SEQUENCE</scope>
    <source>
        <strain evidence="1">VT-O1</strain>
    </source>
</reference>
<proteinExistence type="predicted"/>
<keyword evidence="2" id="KW-1185">Reference proteome</keyword>
<protein>
    <submittedName>
        <fullName evidence="1">Uncharacterized protein</fullName>
    </submittedName>
</protein>
<gene>
    <name evidence="1" type="ORF">NLG97_g1873</name>
</gene>
<evidence type="ECO:0000313" key="2">
    <source>
        <dbReference type="Proteomes" id="UP001148737"/>
    </source>
</evidence>
<comment type="caution">
    <text evidence="1">The sequence shown here is derived from an EMBL/GenBank/DDBJ whole genome shotgun (WGS) entry which is preliminary data.</text>
</comment>
<accession>A0ACC1R3T0</accession>
<name>A0ACC1R3T0_9HYPO</name>